<evidence type="ECO:0000256" key="3">
    <source>
        <dbReference type="ARBA" id="ARBA00022771"/>
    </source>
</evidence>
<reference evidence="10 11" key="1">
    <citation type="journal article" date="2015" name="Proc. Natl. Acad. Sci. U.S.A.">
        <title>The resurrection genome of Boea hygrometrica: A blueprint for survival of dehydration.</title>
        <authorList>
            <person name="Xiao L."/>
            <person name="Yang G."/>
            <person name="Zhang L."/>
            <person name="Yang X."/>
            <person name="Zhao S."/>
            <person name="Ji Z."/>
            <person name="Zhou Q."/>
            <person name="Hu M."/>
            <person name="Wang Y."/>
            <person name="Chen M."/>
            <person name="Xu Y."/>
            <person name="Jin H."/>
            <person name="Xiao X."/>
            <person name="Hu G."/>
            <person name="Bao F."/>
            <person name="Hu Y."/>
            <person name="Wan P."/>
            <person name="Li L."/>
            <person name="Deng X."/>
            <person name="Kuang T."/>
            <person name="Xiang C."/>
            <person name="Zhu J.K."/>
            <person name="Oliver M.J."/>
            <person name="He Y."/>
        </authorList>
    </citation>
    <scope>NUCLEOTIDE SEQUENCE [LARGE SCALE GENOMIC DNA]</scope>
    <source>
        <strain evidence="11">cv. XS01</strain>
    </source>
</reference>
<evidence type="ECO:0000313" key="11">
    <source>
        <dbReference type="Proteomes" id="UP000250235"/>
    </source>
</evidence>
<dbReference type="GO" id="GO:0008270">
    <property type="term" value="F:zinc ion binding"/>
    <property type="evidence" value="ECO:0007669"/>
    <property type="project" value="UniProtKB-KW"/>
</dbReference>
<evidence type="ECO:0000256" key="8">
    <source>
        <dbReference type="SAM" id="MobiDB-lite"/>
    </source>
</evidence>
<dbReference type="OrthoDB" id="912984at2759"/>
<dbReference type="InterPro" id="IPR044653">
    <property type="entry name" value="AZF1/2/3-like"/>
</dbReference>
<feature type="compositionally biased region" description="Basic and acidic residues" evidence="8">
    <location>
        <begin position="89"/>
        <end position="102"/>
    </location>
</feature>
<dbReference type="GO" id="GO:0003700">
    <property type="term" value="F:DNA-binding transcription factor activity"/>
    <property type="evidence" value="ECO:0007669"/>
    <property type="project" value="InterPro"/>
</dbReference>
<evidence type="ECO:0000313" key="10">
    <source>
        <dbReference type="EMBL" id="KZV46025.1"/>
    </source>
</evidence>
<feature type="compositionally biased region" description="Basic residues" evidence="8">
    <location>
        <begin position="68"/>
        <end position="79"/>
    </location>
</feature>
<accession>A0A2Z7CH70</accession>
<dbReference type="GO" id="GO:0000976">
    <property type="term" value="F:transcription cis-regulatory region binding"/>
    <property type="evidence" value="ECO:0007669"/>
    <property type="project" value="TreeGrafter"/>
</dbReference>
<dbReference type="InterPro" id="IPR013087">
    <property type="entry name" value="Znf_C2H2_type"/>
</dbReference>
<keyword evidence="4" id="KW-0862">Zinc</keyword>
<dbReference type="Proteomes" id="UP000250235">
    <property type="component" value="Unassembled WGS sequence"/>
</dbReference>
<dbReference type="PROSITE" id="PS00028">
    <property type="entry name" value="ZINC_FINGER_C2H2_1"/>
    <property type="match status" value="1"/>
</dbReference>
<dbReference type="PROSITE" id="PS50157">
    <property type="entry name" value="ZINC_FINGER_C2H2_2"/>
    <property type="match status" value="2"/>
</dbReference>
<keyword evidence="11" id="KW-1185">Reference proteome</keyword>
<sequence length="272" mass="29728">MEQQSSDPKLHVQEKELVSPVSGQEVVPADDKSLNKDTMDSPEESGEQKDEGDGDADSDLFARGWSKTGKRIRNSKARVKIPGFSQDEDASRPGDEAGEPGKQKLPLKKRKVGDSSDSDDTGDEHSDTLSGGSKIMEPGEPVTDPGADREVASTDNDNNEIIGEHVCNVCNRTFKSYQALGGHKAHHNSSEKAEDISFTEDKNESSRRPRKSEQVHQCPFCNKIFSKGQALGGHKRHCGGQASHGGEPEAENPPRMLDFDLNELPPEWVPED</sequence>
<keyword evidence="3 7" id="KW-0863">Zinc-finger</keyword>
<feature type="region of interest" description="Disordered" evidence="8">
    <location>
        <begin position="230"/>
        <end position="272"/>
    </location>
</feature>
<dbReference type="GO" id="GO:0005634">
    <property type="term" value="C:nucleus"/>
    <property type="evidence" value="ECO:0007669"/>
    <property type="project" value="TreeGrafter"/>
</dbReference>
<dbReference type="InterPro" id="IPR036236">
    <property type="entry name" value="Znf_C2H2_sf"/>
</dbReference>
<name>A0A2Z7CH70_9LAMI</name>
<evidence type="ECO:0000256" key="7">
    <source>
        <dbReference type="PROSITE-ProRule" id="PRU00042"/>
    </source>
</evidence>
<evidence type="ECO:0000256" key="5">
    <source>
        <dbReference type="ARBA" id="ARBA00023015"/>
    </source>
</evidence>
<feature type="domain" description="C2H2-type" evidence="9">
    <location>
        <begin position="216"/>
        <end position="249"/>
    </location>
</feature>
<feature type="domain" description="C2H2-type" evidence="9">
    <location>
        <begin position="165"/>
        <end position="192"/>
    </location>
</feature>
<feature type="region of interest" description="Disordered" evidence="8">
    <location>
        <begin position="1"/>
        <end position="162"/>
    </location>
</feature>
<dbReference type="Gene3D" id="3.30.160.60">
    <property type="entry name" value="Classic Zinc Finger"/>
    <property type="match status" value="1"/>
</dbReference>
<gene>
    <name evidence="10" type="ORF">F511_27794</name>
</gene>
<evidence type="ECO:0000256" key="1">
    <source>
        <dbReference type="ARBA" id="ARBA00022723"/>
    </source>
</evidence>
<evidence type="ECO:0000256" key="2">
    <source>
        <dbReference type="ARBA" id="ARBA00022737"/>
    </source>
</evidence>
<dbReference type="PANTHER" id="PTHR45988">
    <property type="entry name" value="C2H2 TYPE ZINC FINGER TRANSCRIPTION FACTOR FAMILY-RELATED"/>
    <property type="match status" value="1"/>
</dbReference>
<dbReference type="EMBL" id="KQ995732">
    <property type="protein sequence ID" value="KZV46025.1"/>
    <property type="molecule type" value="Genomic_DNA"/>
</dbReference>
<evidence type="ECO:0000256" key="6">
    <source>
        <dbReference type="ARBA" id="ARBA00023163"/>
    </source>
</evidence>
<dbReference type="PANTHER" id="PTHR45988:SF18">
    <property type="entry name" value="C2H2-TYPE ZINC FINGER FAMILY PROTEIN"/>
    <property type="match status" value="1"/>
</dbReference>
<dbReference type="SUPFAM" id="SSF57667">
    <property type="entry name" value="beta-beta-alpha zinc fingers"/>
    <property type="match status" value="1"/>
</dbReference>
<dbReference type="AlphaFoldDB" id="A0A2Z7CH70"/>
<keyword evidence="1" id="KW-0479">Metal-binding</keyword>
<dbReference type="SMART" id="SM00355">
    <property type="entry name" value="ZnF_C2H2"/>
    <property type="match status" value="2"/>
</dbReference>
<protein>
    <submittedName>
        <fullName evidence="10">Zinc finger family protein</fullName>
    </submittedName>
</protein>
<feature type="compositionally biased region" description="Basic and acidic residues" evidence="8">
    <location>
        <begin position="188"/>
        <end position="214"/>
    </location>
</feature>
<evidence type="ECO:0000256" key="4">
    <source>
        <dbReference type="ARBA" id="ARBA00022833"/>
    </source>
</evidence>
<keyword evidence="6" id="KW-0804">Transcription</keyword>
<organism evidence="10 11">
    <name type="scientific">Dorcoceras hygrometricum</name>
    <dbReference type="NCBI Taxonomy" id="472368"/>
    <lineage>
        <taxon>Eukaryota</taxon>
        <taxon>Viridiplantae</taxon>
        <taxon>Streptophyta</taxon>
        <taxon>Embryophyta</taxon>
        <taxon>Tracheophyta</taxon>
        <taxon>Spermatophyta</taxon>
        <taxon>Magnoliopsida</taxon>
        <taxon>eudicotyledons</taxon>
        <taxon>Gunneridae</taxon>
        <taxon>Pentapetalae</taxon>
        <taxon>asterids</taxon>
        <taxon>lamiids</taxon>
        <taxon>Lamiales</taxon>
        <taxon>Gesneriaceae</taxon>
        <taxon>Didymocarpoideae</taxon>
        <taxon>Trichosporeae</taxon>
        <taxon>Loxocarpinae</taxon>
        <taxon>Dorcoceras</taxon>
    </lineage>
</organism>
<dbReference type="Pfam" id="PF13912">
    <property type="entry name" value="zf-C2H2_6"/>
    <property type="match status" value="2"/>
</dbReference>
<keyword evidence="5" id="KW-0805">Transcription regulation</keyword>
<keyword evidence="2" id="KW-0677">Repeat</keyword>
<evidence type="ECO:0000259" key="9">
    <source>
        <dbReference type="PROSITE" id="PS50157"/>
    </source>
</evidence>
<feature type="region of interest" description="Disordered" evidence="8">
    <location>
        <begin position="179"/>
        <end position="215"/>
    </location>
</feature>
<feature type="compositionally biased region" description="Basic and acidic residues" evidence="8">
    <location>
        <begin position="8"/>
        <end position="17"/>
    </location>
</feature>
<proteinExistence type="predicted"/>
<feature type="compositionally biased region" description="Basic and acidic residues" evidence="8">
    <location>
        <begin position="29"/>
        <end position="39"/>
    </location>
</feature>